<dbReference type="OMA" id="MLCAVQY"/>
<dbReference type="GeneTree" id="ENSGT00800000124190"/>
<organism evidence="4 5">
    <name type="scientific">Ciona intestinalis</name>
    <name type="common">Transparent sea squirt</name>
    <name type="synonym">Ascidia intestinalis</name>
    <dbReference type="NCBI Taxonomy" id="7719"/>
    <lineage>
        <taxon>Eukaryota</taxon>
        <taxon>Metazoa</taxon>
        <taxon>Chordata</taxon>
        <taxon>Tunicata</taxon>
        <taxon>Ascidiacea</taxon>
        <taxon>Phlebobranchia</taxon>
        <taxon>Cionidae</taxon>
        <taxon>Ciona</taxon>
    </lineage>
</organism>
<feature type="region of interest" description="Disordered" evidence="1">
    <location>
        <begin position="1"/>
        <end position="67"/>
    </location>
</feature>
<dbReference type="FunFam" id="1.10.510.10:FF:001044">
    <property type="entry name" value="Probable serine/threonine-protein kinase fhkB"/>
    <property type="match status" value="1"/>
</dbReference>
<dbReference type="GO" id="GO:0004674">
    <property type="term" value="F:protein serine/threonine kinase activity"/>
    <property type="evidence" value="ECO:0000318"/>
    <property type="project" value="GO_Central"/>
</dbReference>
<dbReference type="GO" id="GO:0005524">
    <property type="term" value="F:ATP binding"/>
    <property type="evidence" value="ECO:0007669"/>
    <property type="project" value="InterPro"/>
</dbReference>
<evidence type="ECO:0008006" key="6">
    <source>
        <dbReference type="Google" id="ProtNLM"/>
    </source>
</evidence>
<feature type="region of interest" description="Disordered" evidence="1">
    <location>
        <begin position="502"/>
        <end position="524"/>
    </location>
</feature>
<dbReference type="GO" id="GO:0044773">
    <property type="term" value="P:mitotic DNA damage checkpoint signaling"/>
    <property type="evidence" value="ECO:0000318"/>
    <property type="project" value="GO_Central"/>
</dbReference>
<evidence type="ECO:0000313" key="4">
    <source>
        <dbReference type="Ensembl" id="ENSCINP00000010261.3"/>
    </source>
</evidence>
<protein>
    <recommendedName>
        <fullName evidence="6">Serine/threonine-protein kinase Chk2</fullName>
    </recommendedName>
</protein>
<dbReference type="SMART" id="SM00220">
    <property type="entry name" value="S_TKc"/>
    <property type="match status" value="1"/>
</dbReference>
<dbReference type="GO" id="GO:0005634">
    <property type="term" value="C:nucleus"/>
    <property type="evidence" value="ECO:0000318"/>
    <property type="project" value="GO_Central"/>
</dbReference>
<dbReference type="InterPro" id="IPR008984">
    <property type="entry name" value="SMAD_FHA_dom_sf"/>
</dbReference>
<dbReference type="Proteomes" id="UP000008144">
    <property type="component" value="Chromosome 2"/>
</dbReference>
<name>F6WMB2_CIOIN</name>
<dbReference type="InterPro" id="IPR000253">
    <property type="entry name" value="FHA_dom"/>
</dbReference>
<dbReference type="SUPFAM" id="SSF56112">
    <property type="entry name" value="Protein kinase-like (PK-like)"/>
    <property type="match status" value="1"/>
</dbReference>
<reference evidence="4" key="4">
    <citation type="submission" date="2025-09" db="UniProtKB">
        <authorList>
            <consortium name="Ensembl"/>
        </authorList>
    </citation>
    <scope>IDENTIFICATION</scope>
</reference>
<proteinExistence type="predicted"/>
<dbReference type="GO" id="GO:0005737">
    <property type="term" value="C:cytoplasm"/>
    <property type="evidence" value="ECO:0000318"/>
    <property type="project" value="GO_Central"/>
</dbReference>
<dbReference type="Pfam" id="PF00498">
    <property type="entry name" value="FHA"/>
    <property type="match status" value="1"/>
</dbReference>
<dbReference type="HOGENOM" id="CLU_000288_63_47_1"/>
<evidence type="ECO:0000259" key="2">
    <source>
        <dbReference type="PROSITE" id="PS50006"/>
    </source>
</evidence>
<dbReference type="PROSITE" id="PS00108">
    <property type="entry name" value="PROTEIN_KINASE_ST"/>
    <property type="match status" value="1"/>
</dbReference>
<dbReference type="Gene3D" id="1.10.510.10">
    <property type="entry name" value="Transferase(Phosphotransferase) domain 1"/>
    <property type="match status" value="1"/>
</dbReference>
<dbReference type="Ensembl" id="ENSCINT00000010261.3">
    <property type="protein sequence ID" value="ENSCINP00000010261.3"/>
    <property type="gene ID" value="ENSCING00000004987.3"/>
</dbReference>
<dbReference type="FunFam" id="2.60.200.20:FF:000079">
    <property type="entry name" value="Checkpoint kinase 2"/>
    <property type="match status" value="1"/>
</dbReference>
<dbReference type="EMBL" id="EAAA01001598">
    <property type="status" value="NOT_ANNOTATED_CDS"/>
    <property type="molecule type" value="Genomic_DNA"/>
</dbReference>
<dbReference type="InterPro" id="IPR011009">
    <property type="entry name" value="Kinase-like_dom_sf"/>
</dbReference>
<evidence type="ECO:0000259" key="3">
    <source>
        <dbReference type="PROSITE" id="PS50011"/>
    </source>
</evidence>
<dbReference type="InParanoid" id="F6WMB2"/>
<dbReference type="CDD" id="cd22666">
    <property type="entry name" value="FHA_CHK2"/>
    <property type="match status" value="1"/>
</dbReference>
<feature type="compositionally biased region" description="Polar residues" evidence="1">
    <location>
        <begin position="56"/>
        <end position="67"/>
    </location>
</feature>
<dbReference type="AlphaFoldDB" id="F6WMB2"/>
<feature type="compositionally biased region" description="Basic and acidic residues" evidence="1">
    <location>
        <begin position="7"/>
        <end position="27"/>
    </location>
</feature>
<dbReference type="InterPro" id="IPR008271">
    <property type="entry name" value="Ser/Thr_kinase_AS"/>
</dbReference>
<dbReference type="STRING" id="7719.ENSCINP00000010261"/>
<evidence type="ECO:0000313" key="5">
    <source>
        <dbReference type="Proteomes" id="UP000008144"/>
    </source>
</evidence>
<dbReference type="Gene3D" id="2.60.200.20">
    <property type="match status" value="1"/>
</dbReference>
<dbReference type="PROSITE" id="PS50011">
    <property type="entry name" value="PROTEIN_KINASE_DOM"/>
    <property type="match status" value="1"/>
</dbReference>
<dbReference type="InterPro" id="IPR000719">
    <property type="entry name" value="Prot_kinase_dom"/>
</dbReference>
<dbReference type="FunCoup" id="F6WMB2">
    <property type="interactions" value="46"/>
</dbReference>
<feature type="domain" description="Protein kinase" evidence="3">
    <location>
        <begin position="204"/>
        <end position="470"/>
    </location>
</feature>
<evidence type="ECO:0000256" key="1">
    <source>
        <dbReference type="SAM" id="MobiDB-lite"/>
    </source>
</evidence>
<feature type="domain" description="FHA" evidence="2">
    <location>
        <begin position="96"/>
        <end position="159"/>
    </location>
</feature>
<dbReference type="Pfam" id="PF00069">
    <property type="entry name" value="Pkinase"/>
    <property type="match status" value="1"/>
</dbReference>
<dbReference type="SUPFAM" id="SSF49879">
    <property type="entry name" value="SMAD/FHA domain"/>
    <property type="match status" value="1"/>
</dbReference>
<dbReference type="PANTHER" id="PTHR24347">
    <property type="entry name" value="SERINE/THREONINE-PROTEIN KINASE"/>
    <property type="match status" value="1"/>
</dbReference>
<reference evidence="4" key="3">
    <citation type="submission" date="2025-08" db="UniProtKB">
        <authorList>
            <consortium name="Ensembl"/>
        </authorList>
    </citation>
    <scope>IDENTIFICATION</scope>
</reference>
<sequence length="524" mass="58575">IMEDTNDERPKEKNASSSVESDKEKMRSPASLPASQEKVSSSSGTGTSSGNTVSSADTVPTQEITDSQGVELEPVWGVLHSMQPEFYSLNLRDEQYTFGRANSCDYCFDIKTIKSTSRYKHYSKRHFAIRRVKLEDETYQVFIEDFGGQNGVYVNGVKIPSGRKQTIKTSDEIGIAYNNFNVFLFIDKEKDSDLEVSDEFSKKYITHKLLGKGACGQVWEVWERFCAGKFAVKIISKTYLSVSPSSKDVIKEADILRKLSHPCIIGVHDVVDLPQNLYIVLEFAKGGELFKRLEKGGKLPEKIAKLYFFQMLSAVKYLHDNEITHRDLKPENILLMSTEEPCLIKITDFGMSRLVEEKSLMKTLAGTPSYLAPEIIKQHMGLGKGYTKQVDLWSLGVILYVCLVAFPPFSAELTKTGQSIDEQILSANYSFQNQPWSTVSNDAKNLVSSLLVLNANDRLTTSAAVAHPWLQDSEMIRTANSLMSTVETSLEMLPQTINLPSSAEKRCHTPNSSAEEPTAKLSKC</sequence>
<dbReference type="SMART" id="SM00240">
    <property type="entry name" value="FHA"/>
    <property type="match status" value="1"/>
</dbReference>
<reference evidence="5" key="1">
    <citation type="journal article" date="2002" name="Science">
        <title>The draft genome of Ciona intestinalis: insights into chordate and vertebrate origins.</title>
        <authorList>
            <person name="Dehal P."/>
            <person name="Satou Y."/>
            <person name="Campbell R.K."/>
            <person name="Chapman J."/>
            <person name="Degnan B."/>
            <person name="De Tomaso A."/>
            <person name="Davidson B."/>
            <person name="Di Gregorio A."/>
            <person name="Gelpke M."/>
            <person name="Goodstein D.M."/>
            <person name="Harafuji N."/>
            <person name="Hastings K.E."/>
            <person name="Ho I."/>
            <person name="Hotta K."/>
            <person name="Huang W."/>
            <person name="Kawashima T."/>
            <person name="Lemaire P."/>
            <person name="Martinez D."/>
            <person name="Meinertzhagen I.A."/>
            <person name="Necula S."/>
            <person name="Nonaka M."/>
            <person name="Putnam N."/>
            <person name="Rash S."/>
            <person name="Saiga H."/>
            <person name="Satake M."/>
            <person name="Terry A."/>
            <person name="Yamada L."/>
            <person name="Wang H.G."/>
            <person name="Awazu S."/>
            <person name="Azumi K."/>
            <person name="Boore J."/>
            <person name="Branno M."/>
            <person name="Chin-Bow S."/>
            <person name="DeSantis R."/>
            <person name="Doyle S."/>
            <person name="Francino P."/>
            <person name="Keys D.N."/>
            <person name="Haga S."/>
            <person name="Hayashi H."/>
            <person name="Hino K."/>
            <person name="Imai K.S."/>
            <person name="Inaba K."/>
            <person name="Kano S."/>
            <person name="Kobayashi K."/>
            <person name="Kobayashi M."/>
            <person name="Lee B.I."/>
            <person name="Makabe K.W."/>
            <person name="Manohar C."/>
            <person name="Matassi G."/>
            <person name="Medina M."/>
            <person name="Mochizuki Y."/>
            <person name="Mount S."/>
            <person name="Morishita T."/>
            <person name="Miura S."/>
            <person name="Nakayama A."/>
            <person name="Nishizaka S."/>
            <person name="Nomoto H."/>
            <person name="Ohta F."/>
            <person name="Oishi K."/>
            <person name="Rigoutsos I."/>
            <person name="Sano M."/>
            <person name="Sasaki A."/>
            <person name="Sasakura Y."/>
            <person name="Shoguchi E."/>
            <person name="Shin-i T."/>
            <person name="Spagnuolo A."/>
            <person name="Stainier D."/>
            <person name="Suzuki M.M."/>
            <person name="Tassy O."/>
            <person name="Takatori N."/>
            <person name="Tokuoka M."/>
            <person name="Yagi K."/>
            <person name="Yoshizaki F."/>
            <person name="Wada S."/>
            <person name="Zhang C."/>
            <person name="Hyatt P.D."/>
            <person name="Larimer F."/>
            <person name="Detter C."/>
            <person name="Doggett N."/>
            <person name="Glavina T."/>
            <person name="Hawkins T."/>
            <person name="Richardson P."/>
            <person name="Lucas S."/>
            <person name="Kohara Y."/>
            <person name="Levine M."/>
            <person name="Satoh N."/>
            <person name="Rokhsar D.S."/>
        </authorList>
    </citation>
    <scope>NUCLEOTIDE SEQUENCE [LARGE SCALE GENOMIC DNA]</scope>
</reference>
<feature type="compositionally biased region" description="Low complexity" evidence="1">
    <location>
        <begin position="39"/>
        <end position="55"/>
    </location>
</feature>
<keyword evidence="5" id="KW-1185">Reference proteome</keyword>
<dbReference type="PROSITE" id="PS50006">
    <property type="entry name" value="FHA_DOMAIN"/>
    <property type="match status" value="1"/>
</dbReference>
<accession>F6WMB2</accession>
<reference evidence="4" key="2">
    <citation type="journal article" date="2008" name="Genome Biol.">
        <title>Improved genome assembly and evidence-based global gene model set for the chordate Ciona intestinalis: new insight into intron and operon populations.</title>
        <authorList>
            <person name="Satou Y."/>
            <person name="Mineta K."/>
            <person name="Ogasawara M."/>
            <person name="Sasakura Y."/>
            <person name="Shoguchi E."/>
            <person name="Ueno K."/>
            <person name="Yamada L."/>
            <person name="Matsumoto J."/>
            <person name="Wasserscheid J."/>
            <person name="Dewar K."/>
            <person name="Wiley G.B."/>
            <person name="Macmil S.L."/>
            <person name="Roe B.A."/>
            <person name="Zeller R.W."/>
            <person name="Hastings K.E."/>
            <person name="Lemaire P."/>
            <person name="Lindquist E."/>
            <person name="Endo T."/>
            <person name="Hotta K."/>
            <person name="Inaba K."/>
        </authorList>
    </citation>
    <scope>NUCLEOTIDE SEQUENCE [LARGE SCALE GENOMIC DNA]</scope>
    <source>
        <strain evidence="4">wild type</strain>
    </source>
</reference>